<evidence type="ECO:0000256" key="6">
    <source>
        <dbReference type="ARBA" id="ARBA00022741"/>
    </source>
</evidence>
<evidence type="ECO:0000256" key="9">
    <source>
        <dbReference type="ARBA" id="ARBA00023012"/>
    </source>
</evidence>
<dbReference type="FunFam" id="3.30.565.10:FF:000006">
    <property type="entry name" value="Sensor histidine kinase WalK"/>
    <property type="match status" value="1"/>
</dbReference>
<feature type="transmembrane region" description="Helical" evidence="10">
    <location>
        <begin position="345"/>
        <end position="366"/>
    </location>
</feature>
<keyword evidence="6" id="KW-0547">Nucleotide-binding</keyword>
<dbReference type="PROSITE" id="PS50109">
    <property type="entry name" value="HIS_KIN"/>
    <property type="match status" value="1"/>
</dbReference>
<comment type="subcellular location">
    <subcellularLocation>
        <location evidence="2">Cell membrane</location>
        <topology evidence="2">Multi-pass membrane protein</topology>
    </subcellularLocation>
</comment>
<dbReference type="RefSeq" id="WP_136367755.1">
    <property type="nucleotide sequence ID" value="NZ_SSOB01000001.1"/>
</dbReference>
<dbReference type="CDD" id="cd00082">
    <property type="entry name" value="HisKA"/>
    <property type="match status" value="1"/>
</dbReference>
<dbReference type="Gene3D" id="2.60.120.260">
    <property type="entry name" value="Galactose-binding domain-like"/>
    <property type="match status" value="1"/>
</dbReference>
<evidence type="ECO:0000256" key="1">
    <source>
        <dbReference type="ARBA" id="ARBA00000085"/>
    </source>
</evidence>
<dbReference type="OrthoDB" id="9809348at2"/>
<evidence type="ECO:0000313" key="12">
    <source>
        <dbReference type="EMBL" id="THF84440.1"/>
    </source>
</evidence>
<evidence type="ECO:0000256" key="3">
    <source>
        <dbReference type="ARBA" id="ARBA00012438"/>
    </source>
</evidence>
<keyword evidence="10" id="KW-1133">Transmembrane helix</keyword>
<protein>
    <recommendedName>
        <fullName evidence="3">histidine kinase</fullName>
        <ecNumber evidence="3">2.7.13.3</ecNumber>
    </recommendedName>
</protein>
<accession>A0A4S4C8S3</accession>
<dbReference type="SMART" id="SM00388">
    <property type="entry name" value="HisKA"/>
    <property type="match status" value="1"/>
</dbReference>
<dbReference type="Gene3D" id="3.30.565.10">
    <property type="entry name" value="Histidine kinase-like ATPase, C-terminal domain"/>
    <property type="match status" value="1"/>
</dbReference>
<dbReference type="InterPro" id="IPR050736">
    <property type="entry name" value="Sensor_HK_Regulatory"/>
</dbReference>
<keyword evidence="10" id="KW-0472">Membrane</keyword>
<organism evidence="12 13">
    <name type="scientific">Cohnella fermenti</name>
    <dbReference type="NCBI Taxonomy" id="2565925"/>
    <lineage>
        <taxon>Bacteria</taxon>
        <taxon>Bacillati</taxon>
        <taxon>Bacillota</taxon>
        <taxon>Bacilli</taxon>
        <taxon>Bacillales</taxon>
        <taxon>Paenibacillaceae</taxon>
        <taxon>Cohnella</taxon>
    </lineage>
</organism>
<feature type="transmembrane region" description="Helical" evidence="10">
    <location>
        <begin position="250"/>
        <end position="267"/>
    </location>
</feature>
<evidence type="ECO:0000256" key="8">
    <source>
        <dbReference type="ARBA" id="ARBA00022840"/>
    </source>
</evidence>
<feature type="domain" description="Histidine kinase" evidence="11">
    <location>
        <begin position="481"/>
        <end position="699"/>
    </location>
</feature>
<dbReference type="Gene3D" id="1.10.287.130">
    <property type="match status" value="1"/>
</dbReference>
<dbReference type="GO" id="GO:0005524">
    <property type="term" value="F:ATP binding"/>
    <property type="evidence" value="ECO:0007669"/>
    <property type="project" value="UniProtKB-KW"/>
</dbReference>
<sequence length="712" mass="80159">MRKIWAAILIVCSISLLVPWGATVLRQSGDSGAHSDLQEQAGTQRQAANGVLQLEGWDFVRDGMASLQGEWQIEWGVMGNPGAQAAEGSLGTVQVPSSWGSLPEPRSNYGVATYRLRVMLPEKWKGTDQVKTLALYMPDVATAYALWVNDQRVLQVGQVGYSKAEMVARNVPQTVSFAVAQDWLDLTIQVSNFVQRKGGLWTTPLLGTEEQIERYHQKRMIFDVTGAGILIVMAMFHLSLYLWNRKTKSPLLFTLMCLAVAARTLASEQMALSYFFPSFPWEWNTKIEYMSVLAASQFTLLFVLQIRNAEASLPRPASLFVWAGCAYHLFVLLLPASIYTPTMNFLMTYLVLISTYIVVTVVRAFVEKAEGSGLALIGMSFFFICVINNVLYYNFIIDSIDMTAIGMLFFLIVQSLNVTNRFASAYNRAEKTSAELVQLNQSLDRQVEERTQKLKMSHDELERAYGELTKINEERRRLFTDISHELAHPVNSIQGYIRGMIDGVLPSGKPEYMHIVYEKTLYLQRMFHDLLELARLESGQIELNKRPMDLALYLKELVERYRWDIEENGIEFVHEDGECAAPYRAHIDPDRIEQVFCNLLFNAKKFTPGGGRITLQTSIVMDRSPCMEVAIRDTGPGVPEADIPHLFGRFYQVYKGDRNGSGLGLAIVKGIVASHGGYVGVQSRVGEGSRFFFGIPVTSVSEQAREEVRNEE</sequence>
<evidence type="ECO:0000256" key="10">
    <source>
        <dbReference type="SAM" id="Phobius"/>
    </source>
</evidence>
<keyword evidence="10" id="KW-0812">Transmembrane</keyword>
<dbReference type="InterPro" id="IPR008979">
    <property type="entry name" value="Galactose-bd-like_sf"/>
</dbReference>
<keyword evidence="5" id="KW-0808">Transferase</keyword>
<keyword evidence="4" id="KW-0597">Phosphoprotein</keyword>
<evidence type="ECO:0000256" key="5">
    <source>
        <dbReference type="ARBA" id="ARBA00022679"/>
    </source>
</evidence>
<dbReference type="SUPFAM" id="SSF47384">
    <property type="entry name" value="Homodimeric domain of signal transducing histidine kinase"/>
    <property type="match status" value="1"/>
</dbReference>
<dbReference type="Pfam" id="PF02518">
    <property type="entry name" value="HATPase_c"/>
    <property type="match status" value="1"/>
</dbReference>
<dbReference type="InterPro" id="IPR003661">
    <property type="entry name" value="HisK_dim/P_dom"/>
</dbReference>
<dbReference type="EMBL" id="SSOB01000001">
    <property type="protein sequence ID" value="THF84440.1"/>
    <property type="molecule type" value="Genomic_DNA"/>
</dbReference>
<dbReference type="GO" id="GO:0000155">
    <property type="term" value="F:phosphorelay sensor kinase activity"/>
    <property type="evidence" value="ECO:0007669"/>
    <property type="project" value="InterPro"/>
</dbReference>
<dbReference type="PANTHER" id="PTHR43711:SF1">
    <property type="entry name" value="HISTIDINE KINASE 1"/>
    <property type="match status" value="1"/>
</dbReference>
<dbReference type="AlphaFoldDB" id="A0A4S4C8S3"/>
<keyword evidence="13" id="KW-1185">Reference proteome</keyword>
<name>A0A4S4C8S3_9BACL</name>
<feature type="transmembrane region" description="Helical" evidence="10">
    <location>
        <begin position="319"/>
        <end position="339"/>
    </location>
</feature>
<dbReference type="PANTHER" id="PTHR43711">
    <property type="entry name" value="TWO-COMPONENT HISTIDINE KINASE"/>
    <property type="match status" value="1"/>
</dbReference>
<feature type="transmembrane region" description="Helical" evidence="10">
    <location>
        <begin position="287"/>
        <end position="307"/>
    </location>
</feature>
<evidence type="ECO:0000256" key="2">
    <source>
        <dbReference type="ARBA" id="ARBA00004651"/>
    </source>
</evidence>
<comment type="caution">
    <text evidence="12">The sequence shown here is derived from an EMBL/GenBank/DDBJ whole genome shotgun (WGS) entry which is preliminary data.</text>
</comment>
<dbReference type="CDD" id="cd00075">
    <property type="entry name" value="HATPase"/>
    <property type="match status" value="1"/>
</dbReference>
<dbReference type="Pfam" id="PF07695">
    <property type="entry name" value="7TMR-DISM_7TM"/>
    <property type="match status" value="1"/>
</dbReference>
<gene>
    <name evidence="12" type="ORF">E6C55_00170</name>
</gene>
<dbReference type="SMART" id="SM00387">
    <property type="entry name" value="HATPase_c"/>
    <property type="match status" value="1"/>
</dbReference>
<evidence type="ECO:0000256" key="4">
    <source>
        <dbReference type="ARBA" id="ARBA00022553"/>
    </source>
</evidence>
<evidence type="ECO:0000313" key="13">
    <source>
        <dbReference type="Proteomes" id="UP000310636"/>
    </source>
</evidence>
<dbReference type="InterPro" id="IPR003594">
    <property type="entry name" value="HATPase_dom"/>
</dbReference>
<keyword evidence="9" id="KW-0902">Two-component regulatory system</keyword>
<evidence type="ECO:0000256" key="7">
    <source>
        <dbReference type="ARBA" id="ARBA00022777"/>
    </source>
</evidence>
<dbReference type="InterPro" id="IPR011623">
    <property type="entry name" value="7TMR_DISM_rcpt_extracell_dom1"/>
</dbReference>
<evidence type="ECO:0000259" key="11">
    <source>
        <dbReference type="PROSITE" id="PS50109"/>
    </source>
</evidence>
<dbReference type="SUPFAM" id="SSF55874">
    <property type="entry name" value="ATPase domain of HSP90 chaperone/DNA topoisomerase II/histidine kinase"/>
    <property type="match status" value="1"/>
</dbReference>
<dbReference type="PRINTS" id="PR00344">
    <property type="entry name" value="BCTRLSENSOR"/>
</dbReference>
<keyword evidence="7" id="KW-0418">Kinase</keyword>
<dbReference type="InterPro" id="IPR004358">
    <property type="entry name" value="Sig_transdc_His_kin-like_C"/>
</dbReference>
<dbReference type="SUPFAM" id="SSF49785">
    <property type="entry name" value="Galactose-binding domain-like"/>
    <property type="match status" value="1"/>
</dbReference>
<dbReference type="InterPro" id="IPR036097">
    <property type="entry name" value="HisK_dim/P_sf"/>
</dbReference>
<reference evidence="12 13" key="1">
    <citation type="submission" date="2019-04" db="EMBL/GenBank/DDBJ databases">
        <title>Cohnella sp. nov. isolated from preserved vegetables.</title>
        <authorList>
            <person name="Lin S.-Y."/>
            <person name="Hung M.-H."/>
            <person name="Young C.-C."/>
        </authorList>
    </citation>
    <scope>NUCLEOTIDE SEQUENCE [LARGE SCALE GENOMIC DNA]</scope>
    <source>
        <strain evidence="12 13">CC-MHH1044</strain>
    </source>
</reference>
<proteinExistence type="predicted"/>
<dbReference type="EC" id="2.7.13.3" evidence="3"/>
<feature type="transmembrane region" description="Helical" evidence="10">
    <location>
        <begin position="220"/>
        <end position="243"/>
    </location>
</feature>
<dbReference type="Pfam" id="PF00512">
    <property type="entry name" value="HisKA"/>
    <property type="match status" value="1"/>
</dbReference>
<feature type="transmembrane region" description="Helical" evidence="10">
    <location>
        <begin position="373"/>
        <end position="393"/>
    </location>
</feature>
<keyword evidence="8" id="KW-0067">ATP-binding</keyword>
<comment type="catalytic activity">
    <reaction evidence="1">
        <text>ATP + protein L-histidine = ADP + protein N-phospho-L-histidine.</text>
        <dbReference type="EC" id="2.7.13.3"/>
    </reaction>
</comment>
<dbReference type="InterPro" id="IPR005467">
    <property type="entry name" value="His_kinase_dom"/>
</dbReference>
<dbReference type="Proteomes" id="UP000310636">
    <property type="component" value="Unassembled WGS sequence"/>
</dbReference>
<dbReference type="GO" id="GO:0005886">
    <property type="term" value="C:plasma membrane"/>
    <property type="evidence" value="ECO:0007669"/>
    <property type="project" value="UniProtKB-SubCell"/>
</dbReference>
<dbReference type="InterPro" id="IPR036890">
    <property type="entry name" value="HATPase_C_sf"/>
</dbReference>